<keyword evidence="2" id="KW-1185">Reference proteome</keyword>
<dbReference type="Proteomes" id="UP001499895">
    <property type="component" value="Unassembled WGS sequence"/>
</dbReference>
<reference evidence="1 2" key="1">
    <citation type="journal article" date="2019" name="Int. J. Syst. Evol. Microbiol.">
        <title>The Global Catalogue of Microorganisms (GCM) 10K type strain sequencing project: providing services to taxonomists for standard genome sequencing and annotation.</title>
        <authorList>
            <consortium name="The Broad Institute Genomics Platform"/>
            <consortium name="The Broad Institute Genome Sequencing Center for Infectious Disease"/>
            <person name="Wu L."/>
            <person name="Ma J."/>
        </authorList>
    </citation>
    <scope>NUCLEOTIDE SEQUENCE [LARGE SCALE GENOMIC DNA]</scope>
    <source>
        <strain evidence="1 2">JCM 10649</strain>
    </source>
</reference>
<protein>
    <submittedName>
        <fullName evidence="1">Uncharacterized protein</fullName>
    </submittedName>
</protein>
<sequence length="40" mass="4633">MIKLRLTPYASTTWTWDGRRYVTTDGTSEIAPFDQPMVAR</sequence>
<name>A0ABN1ALW5_9ACTN</name>
<evidence type="ECO:0000313" key="2">
    <source>
        <dbReference type="Proteomes" id="UP001499895"/>
    </source>
</evidence>
<evidence type="ECO:0000313" key="1">
    <source>
        <dbReference type="EMBL" id="GAA0479707.1"/>
    </source>
</evidence>
<dbReference type="EMBL" id="BAAAHB010000063">
    <property type="protein sequence ID" value="GAA0479707.1"/>
    <property type="molecule type" value="Genomic_DNA"/>
</dbReference>
<accession>A0ABN1ALW5</accession>
<organism evidence="1 2">
    <name type="scientific">Streptomyces stramineus</name>
    <dbReference type="NCBI Taxonomy" id="173861"/>
    <lineage>
        <taxon>Bacteria</taxon>
        <taxon>Bacillati</taxon>
        <taxon>Actinomycetota</taxon>
        <taxon>Actinomycetes</taxon>
        <taxon>Kitasatosporales</taxon>
        <taxon>Streptomycetaceae</taxon>
        <taxon>Streptomyces</taxon>
    </lineage>
</organism>
<proteinExistence type="predicted"/>
<comment type="caution">
    <text evidence="1">The sequence shown here is derived from an EMBL/GenBank/DDBJ whole genome shotgun (WGS) entry which is preliminary data.</text>
</comment>
<gene>
    <name evidence="1" type="ORF">GCM10009544_47110</name>
</gene>
<dbReference type="RefSeq" id="WP_344094109.1">
    <property type="nucleotide sequence ID" value="NZ_BAAAHB010000063.1"/>
</dbReference>